<dbReference type="HOGENOM" id="CLU_1161427_0_0_1"/>
<reference evidence="1 2" key="1">
    <citation type="journal article" date="2009" name="PLoS Genet.">
        <title>The genome of Nectria haematococca: contribution of supernumerary chromosomes to gene expansion.</title>
        <authorList>
            <person name="Coleman J.J."/>
            <person name="Rounsley S.D."/>
            <person name="Rodriguez-Carres M."/>
            <person name="Kuo A."/>
            <person name="Wasmann C.C."/>
            <person name="Grimwood J."/>
            <person name="Schmutz J."/>
            <person name="Taga M."/>
            <person name="White G.J."/>
            <person name="Zhou S."/>
            <person name="Schwartz D.C."/>
            <person name="Freitag M."/>
            <person name="Ma L.J."/>
            <person name="Danchin E.G."/>
            <person name="Henrissat B."/>
            <person name="Coutinho P.M."/>
            <person name="Nelson D.R."/>
            <person name="Straney D."/>
            <person name="Napoli C.A."/>
            <person name="Barker B.M."/>
            <person name="Gribskov M."/>
            <person name="Rep M."/>
            <person name="Kroken S."/>
            <person name="Molnar I."/>
            <person name="Rensing C."/>
            <person name="Kennell J.C."/>
            <person name="Zamora J."/>
            <person name="Farman M.L."/>
            <person name="Selker E.U."/>
            <person name="Salamov A."/>
            <person name="Shapiro H."/>
            <person name="Pangilinan J."/>
            <person name="Lindquist E."/>
            <person name="Lamers C."/>
            <person name="Grigoriev I.V."/>
            <person name="Geiser D.M."/>
            <person name="Covert S.F."/>
            <person name="Temporini E."/>
            <person name="Vanetten H.D."/>
        </authorList>
    </citation>
    <scope>NUCLEOTIDE SEQUENCE [LARGE SCALE GENOMIC DNA]</scope>
    <source>
        <strain evidence="2">ATCC MYA-4622 / CBS 123669 / FGSC 9596 / NRRL 45880 / 77-13-4</strain>
    </source>
</reference>
<dbReference type="OrthoDB" id="5590282at2759"/>
<dbReference type="EMBL" id="GG698912">
    <property type="protein sequence ID" value="EEU39307.1"/>
    <property type="molecule type" value="Genomic_DNA"/>
</dbReference>
<organism evidence="1 2">
    <name type="scientific">Fusarium vanettenii (strain ATCC MYA-4622 / CBS 123669 / FGSC 9596 / NRRL 45880 / 77-13-4)</name>
    <name type="common">Fusarium solani subsp. pisi</name>
    <dbReference type="NCBI Taxonomy" id="660122"/>
    <lineage>
        <taxon>Eukaryota</taxon>
        <taxon>Fungi</taxon>
        <taxon>Dikarya</taxon>
        <taxon>Ascomycota</taxon>
        <taxon>Pezizomycotina</taxon>
        <taxon>Sordariomycetes</taxon>
        <taxon>Hypocreomycetidae</taxon>
        <taxon>Hypocreales</taxon>
        <taxon>Nectriaceae</taxon>
        <taxon>Fusarium</taxon>
        <taxon>Fusarium solani species complex</taxon>
        <taxon>Fusarium vanettenii</taxon>
    </lineage>
</organism>
<dbReference type="AlphaFoldDB" id="C7ZAP4"/>
<dbReference type="VEuPathDB" id="FungiDB:NECHADRAFT_82166"/>
<evidence type="ECO:0000313" key="1">
    <source>
        <dbReference type="EMBL" id="EEU39307.1"/>
    </source>
</evidence>
<dbReference type="KEGG" id="nhe:NECHADRAFT_82166"/>
<dbReference type="InParanoid" id="C7ZAP4"/>
<dbReference type="Proteomes" id="UP000005206">
    <property type="component" value="Chromosome 6"/>
</dbReference>
<protein>
    <submittedName>
        <fullName evidence="1">Uncharacterized protein</fullName>
    </submittedName>
</protein>
<dbReference type="GeneID" id="9672384"/>
<sequence>MKFQADQVLSGVSLAELGICWPSYCRLVPIVNEVPLYDLSPRMRQGDAKTMYNPEYHTLIDLPQTHVEGIKPKREAYTFLEAHAMMWSQRFGHETRSFPGETDSAVRADAVLRVFTSHQNAWQLSWEQGLAQLLPSFNYSASKDLTKAQKNLACYEHPDIENEIGHREDSTARLPRLGISRWYYQVHREYMETSIGLFPMLLSLICCELYNINMFIRMERDVLDALDWVIGHPTLDSFS</sequence>
<dbReference type="RefSeq" id="XP_003045020.1">
    <property type="nucleotide sequence ID" value="XM_003044974.1"/>
</dbReference>
<gene>
    <name evidence="1" type="ORF">NECHADRAFT_82166</name>
</gene>
<proteinExistence type="predicted"/>
<name>C7ZAP4_FUSV7</name>
<keyword evidence="2" id="KW-1185">Reference proteome</keyword>
<evidence type="ECO:0000313" key="2">
    <source>
        <dbReference type="Proteomes" id="UP000005206"/>
    </source>
</evidence>
<accession>C7ZAP4</accession>